<accession>A0ACC3NLT6</accession>
<evidence type="ECO:0000313" key="1">
    <source>
        <dbReference type="EMBL" id="KAK3719078.1"/>
    </source>
</evidence>
<name>A0ACC3NLT6_9PEZI</name>
<sequence length="325" mass="36477">MSENTYLSLSARLFCYLGPLSTIALTAFASPKTALLSPLAFVHTGYLYKKWYDANRAEPSRRGKLEPMVWTFATAGTLGLEAMAVIQAAVGYAICTLIFGNGETRSYFLEEVGRSSIAGLTDDELAHRAELAWSWKNWILYGLTCFGLAGFLEEALKYSPIAWARRRRLKDDSKLRNRAYLDYALSSALSFGLVEGIGFLYASCVHGEENGSKLALTIFERLMLGSSGHLLMAALTALRAIRRDYYGEKYMSWWSVVGPSIVLHGAYDFGAMIFSASEGHVGWIHPTSTRKTIMMLLMAFGFLFTEMMLVRRELRILKDRDRQQQ</sequence>
<dbReference type="Proteomes" id="UP001281147">
    <property type="component" value="Unassembled WGS sequence"/>
</dbReference>
<keyword evidence="2" id="KW-1185">Reference proteome</keyword>
<proteinExistence type="predicted"/>
<reference evidence="1" key="1">
    <citation type="submission" date="2023-07" db="EMBL/GenBank/DDBJ databases">
        <title>Black Yeasts Isolated from many extreme environments.</title>
        <authorList>
            <person name="Coleine C."/>
            <person name="Stajich J.E."/>
            <person name="Selbmann L."/>
        </authorList>
    </citation>
    <scope>NUCLEOTIDE SEQUENCE</scope>
    <source>
        <strain evidence="1">CCFEE 5714</strain>
    </source>
</reference>
<comment type="caution">
    <text evidence="1">The sequence shown here is derived from an EMBL/GenBank/DDBJ whole genome shotgun (WGS) entry which is preliminary data.</text>
</comment>
<evidence type="ECO:0000313" key="2">
    <source>
        <dbReference type="Proteomes" id="UP001281147"/>
    </source>
</evidence>
<organism evidence="1 2">
    <name type="scientific">Vermiconidia calcicola</name>
    <dbReference type="NCBI Taxonomy" id="1690605"/>
    <lineage>
        <taxon>Eukaryota</taxon>
        <taxon>Fungi</taxon>
        <taxon>Dikarya</taxon>
        <taxon>Ascomycota</taxon>
        <taxon>Pezizomycotina</taxon>
        <taxon>Dothideomycetes</taxon>
        <taxon>Dothideomycetidae</taxon>
        <taxon>Mycosphaerellales</taxon>
        <taxon>Extremaceae</taxon>
        <taxon>Vermiconidia</taxon>
    </lineage>
</organism>
<dbReference type="EMBL" id="JAUTXU010000028">
    <property type="protein sequence ID" value="KAK3719078.1"/>
    <property type="molecule type" value="Genomic_DNA"/>
</dbReference>
<protein>
    <submittedName>
        <fullName evidence="1">Uncharacterized protein</fullName>
    </submittedName>
</protein>
<gene>
    <name evidence="1" type="ORF">LTR37_004642</name>
</gene>